<feature type="transmembrane region" description="Helical" evidence="2">
    <location>
        <begin position="86"/>
        <end position="106"/>
    </location>
</feature>
<dbReference type="InterPro" id="IPR011990">
    <property type="entry name" value="TPR-like_helical_dom_sf"/>
</dbReference>
<dbReference type="eggNOG" id="COG4783">
    <property type="taxonomic scope" value="Bacteria"/>
</dbReference>
<keyword evidence="2" id="KW-0472">Membrane</keyword>
<dbReference type="AlphaFoldDB" id="A0A085ZRY8"/>
<feature type="coiled-coil region" evidence="1">
    <location>
        <begin position="32"/>
        <end position="59"/>
    </location>
</feature>
<evidence type="ECO:0008006" key="5">
    <source>
        <dbReference type="Google" id="ProtNLM"/>
    </source>
</evidence>
<dbReference type="Gene3D" id="1.25.40.10">
    <property type="entry name" value="Tetratricopeptide repeat domain"/>
    <property type="match status" value="1"/>
</dbReference>
<reference evidence="3 4" key="1">
    <citation type="submission" date="2014-07" db="EMBL/GenBank/DDBJ databases">
        <title>Genome of Flavobacterium reichenbachii LMG 25512.</title>
        <authorList>
            <person name="Stropko S.J."/>
            <person name="Pipes S.E."/>
            <person name="Newman J.D."/>
        </authorList>
    </citation>
    <scope>NUCLEOTIDE SEQUENCE [LARGE SCALE GENOMIC DNA]</scope>
    <source>
        <strain evidence="3 4">LMG 25512</strain>
    </source>
</reference>
<organism evidence="3 4">
    <name type="scientific">Flavobacterium reichenbachii</name>
    <dbReference type="NCBI Taxonomy" id="362418"/>
    <lineage>
        <taxon>Bacteria</taxon>
        <taxon>Pseudomonadati</taxon>
        <taxon>Bacteroidota</taxon>
        <taxon>Flavobacteriia</taxon>
        <taxon>Flavobacteriales</taxon>
        <taxon>Flavobacteriaceae</taxon>
        <taxon>Flavobacterium</taxon>
    </lineage>
</organism>
<accession>A0A085ZRY8</accession>
<dbReference type="EMBL" id="JPRL01000001">
    <property type="protein sequence ID" value="KFF07202.1"/>
    <property type="molecule type" value="Genomic_DNA"/>
</dbReference>
<protein>
    <recommendedName>
        <fullName evidence="5">Tetratricopeptide repeat protein</fullName>
    </recommendedName>
</protein>
<dbReference type="OrthoDB" id="979271at2"/>
<dbReference type="RefSeq" id="WP_035686599.1">
    <property type="nucleotide sequence ID" value="NZ_JPRL01000001.1"/>
</dbReference>
<gene>
    <name evidence="3" type="ORF">IW19_17575</name>
</gene>
<keyword evidence="1" id="KW-0175">Coiled coil</keyword>
<comment type="caution">
    <text evidence="3">The sequence shown here is derived from an EMBL/GenBank/DDBJ whole genome shotgun (WGS) entry which is preliminary data.</text>
</comment>
<proteinExistence type="predicted"/>
<evidence type="ECO:0000256" key="2">
    <source>
        <dbReference type="SAM" id="Phobius"/>
    </source>
</evidence>
<evidence type="ECO:0000313" key="4">
    <source>
        <dbReference type="Proteomes" id="UP000028715"/>
    </source>
</evidence>
<keyword evidence="2" id="KW-0812">Transmembrane</keyword>
<evidence type="ECO:0000313" key="3">
    <source>
        <dbReference type="EMBL" id="KFF07202.1"/>
    </source>
</evidence>
<evidence type="ECO:0000256" key="1">
    <source>
        <dbReference type="SAM" id="Coils"/>
    </source>
</evidence>
<dbReference type="STRING" id="362418.IW19_17575"/>
<keyword evidence="4" id="KW-1185">Reference proteome</keyword>
<dbReference type="SUPFAM" id="SSF48452">
    <property type="entry name" value="TPR-like"/>
    <property type="match status" value="1"/>
</dbReference>
<sequence>MNEERYILFDQYLQGEMTADEKTAFEKQLSENLELAAELETFKEMHLQLENKFQHEQEREAFRENLTKISDKHFNKTKPKVVLLKPWYYVAAASAAVLFGLFFFNYNQNPVFSDYNNPEHAAFTERSTADETLKEAEIFYNKKKYNKAIPFFETILQKNKTPEIQFFYGVSLLEESNFVKAEAVFNELKSGNSVYKEKAVWYLALSKLKQKDYKGCKEILQTISQDYEDYDEVELLLDQLD</sequence>
<name>A0A085ZRY8_9FLAO</name>
<dbReference type="Proteomes" id="UP000028715">
    <property type="component" value="Unassembled WGS sequence"/>
</dbReference>
<keyword evidence="2" id="KW-1133">Transmembrane helix</keyword>